<dbReference type="EMBL" id="BSYO01000025">
    <property type="protein sequence ID" value="GMH22642.1"/>
    <property type="molecule type" value="Genomic_DNA"/>
</dbReference>
<proteinExistence type="predicted"/>
<protein>
    <recommendedName>
        <fullName evidence="4">Chlororespiratory reduction31</fullName>
    </recommendedName>
</protein>
<reference evidence="2" key="1">
    <citation type="submission" date="2023-05" db="EMBL/GenBank/DDBJ databases">
        <title>Nepenthes gracilis genome sequencing.</title>
        <authorList>
            <person name="Fukushima K."/>
        </authorList>
    </citation>
    <scope>NUCLEOTIDE SEQUENCE</scope>
    <source>
        <strain evidence="2">SING2019-196</strain>
    </source>
</reference>
<keyword evidence="3" id="KW-1185">Reference proteome</keyword>
<comment type="caution">
    <text evidence="2">The sequence shown here is derived from an EMBL/GenBank/DDBJ whole genome shotgun (WGS) entry which is preliminary data.</text>
</comment>
<name>A0AAD3T4P1_NEPGR</name>
<dbReference type="Pfam" id="PF11623">
    <property type="entry name" value="NdhS"/>
    <property type="match status" value="1"/>
</dbReference>
<evidence type="ECO:0008006" key="4">
    <source>
        <dbReference type="Google" id="ProtNLM"/>
    </source>
</evidence>
<dbReference type="Gene3D" id="2.30.30.140">
    <property type="match status" value="1"/>
</dbReference>
<feature type="compositionally biased region" description="Pro residues" evidence="1">
    <location>
        <begin position="81"/>
        <end position="91"/>
    </location>
</feature>
<evidence type="ECO:0000256" key="1">
    <source>
        <dbReference type="SAM" id="MobiDB-lite"/>
    </source>
</evidence>
<evidence type="ECO:0000313" key="3">
    <source>
        <dbReference type="Proteomes" id="UP001279734"/>
    </source>
</evidence>
<feature type="region of interest" description="Disordered" evidence="1">
    <location>
        <begin position="77"/>
        <end position="99"/>
    </location>
</feature>
<dbReference type="InterPro" id="IPR021659">
    <property type="entry name" value="NdhS"/>
</dbReference>
<evidence type="ECO:0000313" key="2">
    <source>
        <dbReference type="EMBL" id="GMH22642.1"/>
    </source>
</evidence>
<organism evidence="2 3">
    <name type="scientific">Nepenthes gracilis</name>
    <name type="common">Slender pitcher plant</name>
    <dbReference type="NCBI Taxonomy" id="150966"/>
    <lineage>
        <taxon>Eukaryota</taxon>
        <taxon>Viridiplantae</taxon>
        <taxon>Streptophyta</taxon>
        <taxon>Embryophyta</taxon>
        <taxon>Tracheophyta</taxon>
        <taxon>Spermatophyta</taxon>
        <taxon>Magnoliopsida</taxon>
        <taxon>eudicotyledons</taxon>
        <taxon>Gunneridae</taxon>
        <taxon>Pentapetalae</taxon>
        <taxon>Caryophyllales</taxon>
        <taxon>Nepenthaceae</taxon>
        <taxon>Nepenthes</taxon>
    </lineage>
</organism>
<feature type="region of interest" description="Disordered" evidence="1">
    <location>
        <begin position="124"/>
        <end position="155"/>
    </location>
</feature>
<dbReference type="PANTHER" id="PTHR35494">
    <property type="entry name" value="NAD(P)H-QUINONE OXIDOREDUCTASE SUBUNIT S, CHLOROPLASTIC"/>
    <property type="match status" value="1"/>
</dbReference>
<dbReference type="PANTHER" id="PTHR35494:SF1">
    <property type="entry name" value="NAD(P)H-QUINONE OXIDOREDUCTASE SUBUNIT S, CHLOROPLASTIC"/>
    <property type="match status" value="1"/>
</dbReference>
<sequence>MASSFSLPTLQGPLLHKSNFLGQLHVAIPGHKSQLRHQATAISTVQKPSAKFNLFELLGGRGLCNGEEGLQRELKTAVTAPSPPPPPPSPPVDERTVASGVEEVPENAFEKELLGLTGGFPGGERGLQNFIEKNPPPEKSPASGSEQMGLFPSSMKKPEAPELPLLLPGMIVVVKNPSNPFYNYCGIVQRITDGKAGVLFEGGTWDKLITFRLEELQRREKGPPGVNPKSVILEEFLEKKP</sequence>
<accession>A0AAD3T4P1</accession>
<gene>
    <name evidence="2" type="ORF">Nepgr_024485</name>
</gene>
<dbReference type="Proteomes" id="UP001279734">
    <property type="component" value="Unassembled WGS sequence"/>
</dbReference>
<dbReference type="AlphaFoldDB" id="A0AAD3T4P1"/>
<dbReference type="GO" id="GO:0009767">
    <property type="term" value="P:photosynthetic electron transport chain"/>
    <property type="evidence" value="ECO:0007669"/>
    <property type="project" value="InterPro"/>
</dbReference>